<feature type="transmembrane region" description="Helical" evidence="2">
    <location>
        <begin position="235"/>
        <end position="256"/>
    </location>
</feature>
<keyword evidence="2" id="KW-0472">Membrane</keyword>
<dbReference type="EMBL" id="MU863879">
    <property type="protein sequence ID" value="KAK4204885.1"/>
    <property type="molecule type" value="Genomic_DNA"/>
</dbReference>
<feature type="compositionally biased region" description="Low complexity" evidence="1">
    <location>
        <begin position="113"/>
        <end position="128"/>
    </location>
</feature>
<evidence type="ECO:0000256" key="2">
    <source>
        <dbReference type="SAM" id="Phobius"/>
    </source>
</evidence>
<evidence type="ECO:0000256" key="1">
    <source>
        <dbReference type="SAM" id="MobiDB-lite"/>
    </source>
</evidence>
<feature type="region of interest" description="Disordered" evidence="1">
    <location>
        <begin position="89"/>
        <end position="131"/>
    </location>
</feature>
<comment type="caution">
    <text evidence="3">The sequence shown here is derived from an EMBL/GenBank/DDBJ whole genome shotgun (WGS) entry which is preliminary data.</text>
</comment>
<feature type="transmembrane region" description="Helical" evidence="2">
    <location>
        <begin position="362"/>
        <end position="384"/>
    </location>
</feature>
<evidence type="ECO:0000313" key="4">
    <source>
        <dbReference type="Proteomes" id="UP001303160"/>
    </source>
</evidence>
<dbReference type="Proteomes" id="UP001303160">
    <property type="component" value="Unassembled WGS sequence"/>
</dbReference>
<dbReference type="AlphaFoldDB" id="A0AAN6XQS2"/>
<name>A0AAN6XQS2_9PEZI</name>
<keyword evidence="2" id="KW-0812">Transmembrane</keyword>
<feature type="transmembrane region" description="Helical" evidence="2">
    <location>
        <begin position="43"/>
        <end position="65"/>
    </location>
</feature>
<gene>
    <name evidence="3" type="ORF">QBC40DRAFT_271932</name>
</gene>
<organism evidence="3 4">
    <name type="scientific">Triangularia verruculosa</name>
    <dbReference type="NCBI Taxonomy" id="2587418"/>
    <lineage>
        <taxon>Eukaryota</taxon>
        <taxon>Fungi</taxon>
        <taxon>Dikarya</taxon>
        <taxon>Ascomycota</taxon>
        <taxon>Pezizomycotina</taxon>
        <taxon>Sordariomycetes</taxon>
        <taxon>Sordariomycetidae</taxon>
        <taxon>Sordariales</taxon>
        <taxon>Podosporaceae</taxon>
        <taxon>Triangularia</taxon>
    </lineage>
</organism>
<feature type="transmembrane region" description="Helical" evidence="2">
    <location>
        <begin position="276"/>
        <end position="295"/>
    </location>
</feature>
<sequence>MLSPAVQAGSMLAKRAVSSLATAPSFTASFDINDEPQQPPIKWAPYGGLQLFVNLVLVLPVLLYIGYTLTHIYPTLAIVEDPLPEYASIPIDEPAANDPTDPTINKPTPPNPFTSSNNNAGNSSSQTSDAVPIRTKPITSSLRATHRTLSSISGFRSHFRGLGCFCFLVFVTSLLSGIFSFLPIIGNLVVFLLTSQLQTGLTHIIISAPRPQPQGTFFSRLPPWRRNIIATYQPILFYWVSVHAAVFLPLLLSKLIGLSPLDSSGQLKDGITGVEIAQLICVLGVFLGLNFLLVVPAHVALVRVQATLLPHEDETIVPFDRTFGGSVEPEVISGKGFGNLKNALRTVSWASWVRLYLQQVKIMGVMMVLYAVIVGVLGFEYFFLGWRN</sequence>
<reference evidence="3" key="2">
    <citation type="submission" date="2023-05" db="EMBL/GenBank/DDBJ databases">
        <authorList>
            <consortium name="Lawrence Berkeley National Laboratory"/>
            <person name="Steindorff A."/>
            <person name="Hensen N."/>
            <person name="Bonometti L."/>
            <person name="Westerberg I."/>
            <person name="Brannstrom I.O."/>
            <person name="Guillou S."/>
            <person name="Cros-Aarteil S."/>
            <person name="Calhoun S."/>
            <person name="Haridas S."/>
            <person name="Kuo A."/>
            <person name="Mondo S."/>
            <person name="Pangilinan J."/>
            <person name="Riley R."/>
            <person name="Labutti K."/>
            <person name="Andreopoulos B."/>
            <person name="Lipzen A."/>
            <person name="Chen C."/>
            <person name="Yanf M."/>
            <person name="Daum C."/>
            <person name="Ng V."/>
            <person name="Clum A."/>
            <person name="Ohm R."/>
            <person name="Martin F."/>
            <person name="Silar P."/>
            <person name="Natvig D."/>
            <person name="Lalanne C."/>
            <person name="Gautier V."/>
            <person name="Ament-Velasquez S.L."/>
            <person name="Kruys A."/>
            <person name="Hutchinson M.I."/>
            <person name="Powell A.J."/>
            <person name="Barry K."/>
            <person name="Miller A.N."/>
            <person name="Grigoriev I.V."/>
            <person name="Debuchy R."/>
            <person name="Gladieux P."/>
            <person name="Thoren M.H."/>
            <person name="Johannesson H."/>
        </authorList>
    </citation>
    <scope>NUCLEOTIDE SEQUENCE</scope>
    <source>
        <strain evidence="3">CBS 315.58</strain>
    </source>
</reference>
<proteinExistence type="predicted"/>
<feature type="transmembrane region" description="Helical" evidence="2">
    <location>
        <begin position="162"/>
        <end position="182"/>
    </location>
</feature>
<evidence type="ECO:0000313" key="3">
    <source>
        <dbReference type="EMBL" id="KAK4204885.1"/>
    </source>
</evidence>
<keyword evidence="4" id="KW-1185">Reference proteome</keyword>
<accession>A0AAN6XQS2</accession>
<keyword evidence="2" id="KW-1133">Transmembrane helix</keyword>
<reference evidence="3" key="1">
    <citation type="journal article" date="2023" name="Mol. Phylogenet. Evol.">
        <title>Genome-scale phylogeny and comparative genomics of the fungal order Sordariales.</title>
        <authorList>
            <person name="Hensen N."/>
            <person name="Bonometti L."/>
            <person name="Westerberg I."/>
            <person name="Brannstrom I.O."/>
            <person name="Guillou S."/>
            <person name="Cros-Aarteil S."/>
            <person name="Calhoun S."/>
            <person name="Haridas S."/>
            <person name="Kuo A."/>
            <person name="Mondo S."/>
            <person name="Pangilinan J."/>
            <person name="Riley R."/>
            <person name="LaButti K."/>
            <person name="Andreopoulos B."/>
            <person name="Lipzen A."/>
            <person name="Chen C."/>
            <person name="Yan M."/>
            <person name="Daum C."/>
            <person name="Ng V."/>
            <person name="Clum A."/>
            <person name="Steindorff A."/>
            <person name="Ohm R.A."/>
            <person name="Martin F."/>
            <person name="Silar P."/>
            <person name="Natvig D.O."/>
            <person name="Lalanne C."/>
            <person name="Gautier V."/>
            <person name="Ament-Velasquez S.L."/>
            <person name="Kruys A."/>
            <person name="Hutchinson M.I."/>
            <person name="Powell A.J."/>
            <person name="Barry K."/>
            <person name="Miller A.N."/>
            <person name="Grigoriev I.V."/>
            <person name="Debuchy R."/>
            <person name="Gladieux P."/>
            <person name="Hiltunen Thoren M."/>
            <person name="Johannesson H."/>
        </authorList>
    </citation>
    <scope>NUCLEOTIDE SEQUENCE</scope>
    <source>
        <strain evidence="3">CBS 315.58</strain>
    </source>
</reference>
<protein>
    <submittedName>
        <fullName evidence="3">Uncharacterized protein</fullName>
    </submittedName>
</protein>